<dbReference type="PANTHER" id="PTHR45527">
    <property type="entry name" value="NONRIBOSOMAL PEPTIDE SYNTHETASE"/>
    <property type="match status" value="1"/>
</dbReference>
<dbReference type="GO" id="GO:0031177">
    <property type="term" value="F:phosphopantetheine binding"/>
    <property type="evidence" value="ECO:0007669"/>
    <property type="project" value="InterPro"/>
</dbReference>
<dbReference type="CDD" id="cd02440">
    <property type="entry name" value="AdoMet_MTases"/>
    <property type="match status" value="1"/>
</dbReference>
<dbReference type="PROSITE" id="PS00012">
    <property type="entry name" value="PHOSPHOPANTETHEINE"/>
    <property type="match status" value="2"/>
</dbReference>
<dbReference type="GO" id="GO:0043041">
    <property type="term" value="P:amino acid activation for nonribosomal peptide biosynthetic process"/>
    <property type="evidence" value="ECO:0007669"/>
    <property type="project" value="TreeGrafter"/>
</dbReference>
<dbReference type="InterPro" id="IPR010060">
    <property type="entry name" value="NRPS_synth"/>
</dbReference>
<feature type="domain" description="Carrier" evidence="5">
    <location>
        <begin position="3923"/>
        <end position="3998"/>
    </location>
</feature>
<comment type="caution">
    <text evidence="6">The sequence shown here is derived from an EMBL/GenBank/DDBJ whole genome shotgun (WGS) entry which is preliminary data.</text>
</comment>
<dbReference type="SUPFAM" id="SSF53335">
    <property type="entry name" value="S-adenosyl-L-methionine-dependent methyltransferases"/>
    <property type="match status" value="1"/>
</dbReference>
<dbReference type="Gene3D" id="1.10.1200.10">
    <property type="entry name" value="ACP-like"/>
    <property type="match status" value="3"/>
</dbReference>
<organism evidence="6 7">
    <name type="scientific">Photorhabdus khanii</name>
    <dbReference type="NCBI Taxonomy" id="1004150"/>
    <lineage>
        <taxon>Bacteria</taxon>
        <taxon>Pseudomonadati</taxon>
        <taxon>Pseudomonadota</taxon>
        <taxon>Gammaproteobacteria</taxon>
        <taxon>Enterobacterales</taxon>
        <taxon>Morganellaceae</taxon>
        <taxon>Photorhabdus</taxon>
    </lineage>
</organism>
<name>A0A7C9GM20_9GAMM</name>
<dbReference type="Pfam" id="PF00668">
    <property type="entry name" value="Condensation"/>
    <property type="match status" value="4"/>
</dbReference>
<dbReference type="CDD" id="cd19543">
    <property type="entry name" value="DCL_NRPS"/>
    <property type="match status" value="1"/>
</dbReference>
<dbReference type="Gene3D" id="3.40.50.980">
    <property type="match status" value="2"/>
</dbReference>
<dbReference type="SUPFAM" id="SSF47336">
    <property type="entry name" value="ACP-like"/>
    <property type="match status" value="3"/>
</dbReference>
<dbReference type="Gene3D" id="3.30.559.10">
    <property type="entry name" value="Chloramphenicol acetyltransferase-like domain"/>
    <property type="match status" value="4"/>
</dbReference>
<gene>
    <name evidence="6" type="ORF">GEA64_23195</name>
</gene>
<dbReference type="InterPro" id="IPR045851">
    <property type="entry name" value="AMP-bd_C_sf"/>
</dbReference>
<dbReference type="GO" id="GO:0044550">
    <property type="term" value="P:secondary metabolite biosynthetic process"/>
    <property type="evidence" value="ECO:0007669"/>
    <property type="project" value="TreeGrafter"/>
</dbReference>
<dbReference type="InterPro" id="IPR001242">
    <property type="entry name" value="Condensation_dom"/>
</dbReference>
<dbReference type="InterPro" id="IPR020845">
    <property type="entry name" value="AMP-binding_CS"/>
</dbReference>
<dbReference type="GO" id="GO:0008757">
    <property type="term" value="F:S-adenosylmethionine-dependent methyltransferase activity"/>
    <property type="evidence" value="ECO:0007669"/>
    <property type="project" value="InterPro"/>
</dbReference>
<dbReference type="Proteomes" id="UP000481739">
    <property type="component" value="Unassembled WGS sequence"/>
</dbReference>
<comment type="cofactor">
    <cofactor evidence="1">
        <name>pantetheine 4'-phosphate</name>
        <dbReference type="ChEBI" id="CHEBI:47942"/>
    </cofactor>
</comment>
<dbReference type="SUPFAM" id="SSF56801">
    <property type="entry name" value="Acetyl-CoA synthetase-like"/>
    <property type="match status" value="4"/>
</dbReference>
<protein>
    <submittedName>
        <fullName evidence="6">Amino acid adenylation domain-containing protein</fullName>
    </submittedName>
</protein>
<dbReference type="InterPro" id="IPR029058">
    <property type="entry name" value="AB_hydrolase_fold"/>
</dbReference>
<keyword evidence="4" id="KW-0677">Repeat</keyword>
<dbReference type="CDD" id="cd19531">
    <property type="entry name" value="LCL_NRPS-like"/>
    <property type="match status" value="1"/>
</dbReference>
<dbReference type="Pfam" id="PF08241">
    <property type="entry name" value="Methyltransf_11"/>
    <property type="match status" value="1"/>
</dbReference>
<evidence type="ECO:0000259" key="5">
    <source>
        <dbReference type="PROSITE" id="PS50075"/>
    </source>
</evidence>
<dbReference type="InterPro" id="IPR023213">
    <property type="entry name" value="CAT-like_dom_sf"/>
</dbReference>
<dbReference type="EMBL" id="WHZZ01000023">
    <property type="protein sequence ID" value="MQL50678.1"/>
    <property type="molecule type" value="Genomic_DNA"/>
</dbReference>
<dbReference type="RefSeq" id="WP_152964228.1">
    <property type="nucleotide sequence ID" value="NZ_CAWOZU010000015.1"/>
</dbReference>
<dbReference type="Gene3D" id="3.40.50.1820">
    <property type="entry name" value="alpha/beta hydrolase"/>
    <property type="match status" value="1"/>
</dbReference>
<reference evidence="6 7" key="1">
    <citation type="journal article" date="2019" name="Nature">
        <title>A new antibiotic selectively kills Gram-negative pathogens.</title>
        <authorList>
            <person name="Imai Y."/>
            <person name="Meyer K.J."/>
            <person name="Iinishi A."/>
            <person name="Favre-Godal Q."/>
            <person name="Green R."/>
            <person name="Manuse S."/>
            <person name="Caboni M."/>
            <person name="Mori M."/>
            <person name="Niles S."/>
            <person name="Ghiglieri M."/>
            <person name="Honrao C."/>
            <person name="Ma X."/>
            <person name="Guo J.J."/>
            <person name="Makriyannis A."/>
            <person name="Linares-Otoya L."/>
            <person name="Boehringer N."/>
            <person name="Wuisan Z.G."/>
            <person name="Kaur H."/>
            <person name="Wu R."/>
            <person name="Mateus A."/>
            <person name="Typas A."/>
            <person name="Savitski M.M."/>
            <person name="Espinoza J.L."/>
            <person name="O'Rourke A."/>
            <person name="Nelson K.E."/>
            <person name="Hiller S."/>
            <person name="Noinaj N."/>
            <person name="Schaeberle T.F."/>
            <person name="D'Onofrio A."/>
            <person name="Lewis K."/>
        </authorList>
    </citation>
    <scope>NUCLEOTIDE SEQUENCE [LARGE SCALE GENOMIC DNA]</scope>
    <source>
        <strain evidence="6 7">HGB 1456</strain>
    </source>
</reference>
<dbReference type="PROSITE" id="PS50075">
    <property type="entry name" value="CARRIER"/>
    <property type="match status" value="3"/>
</dbReference>
<dbReference type="Gene3D" id="3.30.559.30">
    <property type="entry name" value="Nonribosomal peptide synthetase, condensation domain"/>
    <property type="match status" value="4"/>
</dbReference>
<feature type="domain" description="Carrier" evidence="5">
    <location>
        <begin position="1323"/>
        <end position="1397"/>
    </location>
</feature>
<keyword evidence="2" id="KW-0596">Phosphopantetheine</keyword>
<dbReference type="InterPro" id="IPR006162">
    <property type="entry name" value="Ppantetheine_attach_site"/>
</dbReference>
<dbReference type="SMART" id="SM00823">
    <property type="entry name" value="PKS_PP"/>
    <property type="match status" value="2"/>
</dbReference>
<accession>A0A7C9GM20</accession>
<dbReference type="CDD" id="cd17646">
    <property type="entry name" value="A_NRPS_AB3403-like"/>
    <property type="match status" value="1"/>
</dbReference>
<dbReference type="FunFam" id="3.30.300.30:FF:000015">
    <property type="entry name" value="Nonribosomal peptide synthase SidD"/>
    <property type="match status" value="1"/>
</dbReference>
<evidence type="ECO:0000256" key="4">
    <source>
        <dbReference type="ARBA" id="ARBA00022737"/>
    </source>
</evidence>
<dbReference type="Pfam" id="PF00501">
    <property type="entry name" value="AMP-binding"/>
    <property type="match status" value="3"/>
</dbReference>
<feature type="domain" description="Carrier" evidence="5">
    <location>
        <begin position="2861"/>
        <end position="2944"/>
    </location>
</feature>
<evidence type="ECO:0000313" key="6">
    <source>
        <dbReference type="EMBL" id="MQL50678.1"/>
    </source>
</evidence>
<dbReference type="Pfam" id="PF00550">
    <property type="entry name" value="PP-binding"/>
    <property type="match status" value="3"/>
</dbReference>
<dbReference type="PANTHER" id="PTHR45527:SF1">
    <property type="entry name" value="FATTY ACID SYNTHASE"/>
    <property type="match status" value="1"/>
</dbReference>
<dbReference type="NCBIfam" id="TIGR01720">
    <property type="entry name" value="NRPS-para261"/>
    <property type="match status" value="1"/>
</dbReference>
<dbReference type="CDD" id="cd19534">
    <property type="entry name" value="E_NRPS"/>
    <property type="match status" value="1"/>
</dbReference>
<evidence type="ECO:0000256" key="1">
    <source>
        <dbReference type="ARBA" id="ARBA00001957"/>
    </source>
</evidence>
<dbReference type="GO" id="GO:0005829">
    <property type="term" value="C:cytosol"/>
    <property type="evidence" value="ECO:0007669"/>
    <property type="project" value="TreeGrafter"/>
</dbReference>
<dbReference type="InterPro" id="IPR025110">
    <property type="entry name" value="AMP-bd_C"/>
</dbReference>
<dbReference type="InterPro" id="IPR020806">
    <property type="entry name" value="PKS_PP-bd"/>
</dbReference>
<dbReference type="NCBIfam" id="NF003417">
    <property type="entry name" value="PRK04813.1"/>
    <property type="match status" value="4"/>
</dbReference>
<dbReference type="InterPro" id="IPR009081">
    <property type="entry name" value="PP-bd_ACP"/>
</dbReference>
<dbReference type="InterPro" id="IPR001031">
    <property type="entry name" value="Thioesterase"/>
</dbReference>
<dbReference type="FunFam" id="1.10.1200.10:FF:000005">
    <property type="entry name" value="Nonribosomal peptide synthetase 1"/>
    <property type="match status" value="1"/>
</dbReference>
<dbReference type="Pfam" id="PF13193">
    <property type="entry name" value="AMP-binding_C"/>
    <property type="match status" value="2"/>
</dbReference>
<dbReference type="Gene3D" id="3.40.50.12780">
    <property type="entry name" value="N-terminal domain of ligase-like"/>
    <property type="match status" value="3"/>
</dbReference>
<keyword evidence="3" id="KW-0597">Phosphoprotein</keyword>
<dbReference type="FunFam" id="3.40.50.12780:FF:000012">
    <property type="entry name" value="Non-ribosomal peptide synthetase"/>
    <property type="match status" value="1"/>
</dbReference>
<dbReference type="Gene3D" id="2.30.38.10">
    <property type="entry name" value="Luciferase, Domain 3"/>
    <property type="match status" value="1"/>
</dbReference>
<proteinExistence type="predicted"/>
<dbReference type="PROSITE" id="PS00455">
    <property type="entry name" value="AMP_BINDING"/>
    <property type="match status" value="3"/>
</dbReference>
<dbReference type="Gene3D" id="3.30.300.30">
    <property type="match status" value="3"/>
</dbReference>
<sequence>MIDNDFILEISKKNDISFEFVDDELNIILNDNFDEELYIEIRERKEELLEYFKCKKIIKRVAKSSYSQRRLFFINNLENNLGLYNITYYLNVSGRINHKNLNWSINQLIDRHESLRTVYQETDGEILQIVLNTPQVEMPVIDVTGLDETEVENMLAVEARKAFDLSLDLMLRATLLQRSEQEYLLLLTIHHIAADGWSLGIIIRELNLLYEARQQGESSPLIPLVQQYADYAYWQREQLQNSSLKEAELYWLKQLEELPAVHNLPLDHPRPAEQEFHGAVHHQVFNEALTEKLNHLSQKQGVTLFMTLQAAFAALLSRYGNETDVVMGTPIAGRSRAELEDLVGLFVNTLVLRTNMSGNPSFSELLKQTKTMALNAYMYQDYPFDLLVEKLNPVRSLSYNPVFQIMFAFNNYQQTELSFSEVTFTRISKEWGGVNFDLILNINENNGVLDLIWEYNSDIFEKEKIGVISRSLKCLIEEIILHTNIGIKQLNLISEKDKEGIKVQFNEIQNGINVDDTIVSLFKEQASRKENKIAIKYNTEFITYKELDYYSDLLGKYIISEFGMPDEDECAGVFLGKSIEYIISVLAILKSGRCYVPLDINIPNDRLEYIFQDSSIKFLITKPYLEERLVGVRDVGKILLGDVVNDYYFIDGISLPKITGDQRAYIIYTSGSTGLPKGVIIKHASVVNLANWQLDYFNLKDNSVVSQLSSVSFDASIGETVMALLNGGTLVLIDQLQSPEEIISDINENSVSVMVVVPSVLKLLEPEEIISLNNLTIVSVGEALPKFLAQKWAEKCRLINGYGPTEYTIYSHVWEVLQHKISLYDKLPIGKPISNTRTYIVDDELKVLPPGAVGEICLSGLGIAQGYTGNRGYDKFLLNKQYIKDFITRCEFKIEYEAFNSINCDDKPVKKLNKVKDFFFLTKEEKIKYIFENVSTLDKKIISDCYAMFSENKDNDFFLNAFFRYCIESFYNTYHSFGINKEVIFFIFGDHIHGLKGADIGCGAGEVLKLLTSLGCDVIGVDICPFFVNNLRLDGYDARLARIDCNFSDFYKRSEIKERSLDFVISNLVLDRVADPYQYLVNMLRLVKPGGKFSIQTLLPIIVNGDGDSIFDFPYSASEKVFSHNHDAKEDEWILSRLLLLLGAKNIKIFNFPYYVNSADGDQKYNVWSFSGEIDLSFNIGKIDYTILYRTGDLGRILPDGELEYIGRIDQQLKYNGIRIEPGEIESLLRTVPGVADAVVQLREDHPGEKRLAAYLVAEPDDQSGPALLTRGHHTLTTRLPDYMHPAGWALLPALPLMPSGKLDWQALPVPAPLPQEPAGYVAPVSEAERLLCDIWQAALHLPQVGVNDNFFTLGGDSILAIQVTSRAVRAGLAVSVRQLFEHKTVRGLAAHLGAVTAVSQAALRGEVGLHPVQQRFFDETPADCHHYNQSLRVSVPADFSLPRLVQLVTALYERHDGLRLRYRRGAGGRWFGQYDETPLALQVAASIQHRRFSGEGQVLAARAAQRSLSLEKGPLLRVVYFDEEDGGGTLLLVMHHLIVDGVSWRIVLDDMAVGYRQIVAGEAVRLAPKTSSYAQWLARLQAYAGSEALQAEREYWQAQLSAAGDGLAVDYPGAGVSLQADSEEVVIRLTEAETGQLLQTAGAAYRTRVDELLLAGVLQGFWRWSGQGELWVWLEGHGRELLFDELDTSGTLGWFTSVYPVRLSLTAAGGLAGLIRQVKETCRGVPHHGIGYGILRYLAGDPALAAAEAAGGPAVVFNYLGQFDGGEGGLFTPVPGETGEPVSGQHERHHRLGLNGWVAGGRLHLVLDYSRREYERATMVGLGEAIEQGLQAVTAHCVAVGHGGYTPADFPLVRVSESQLSAWEQQYPGLEDLYPATPMQAGMLYHDQLSGESGGVYLCQTLVVLEGSPDIARLRWAWETVVQRHAVLRTQFVADSEGGLVQMVRSPVTVRLPWSEADWSGLTEAEQAVASEAWRREDRARGLDVTAAPLMRIGLRVCGGGRYRLLWTCHHMLLDGWSGPLLWQEIQRLYREGETAALPLPVAYKEYIAWLGRQDRERARAFWRTELSGVEGPTPLPVEQVSRGGAETAGRRHTVRRVLSRAETARLQQVARRSQTTMSTLLQCAWGYLLHSYSGEETVVFGLTVSGRPAEVAGVEGMVGLLIQTVPVRMEFGEGVGLDTWLRARHSRQAAYTEYGYLGLSEIRRLSEVSGEQGLFESLLVYENYPFAAPPVTPGESGALQIAGMTGYEQTNYPLTVVVASDEQLHLRVEYSVSRFAGSTVRRLLSHLVTVLKGMSALGGEATWQNLRLLSQAEEAQLLGWSGEGGRYAGEASLPARFEAQVSRTPEQVALIYRETALSYRALNARSNRLAHALRCRYAKETGGALVADTLIGLYVERGLEMVTGMLAILKAGGAYVPLSPEYPAERVAWMLADTGSRLVLTQGACRSQLEGVIAGMEKPPGLLVVDDEEAVSGYAEENPVRRSGGEDLAYVIYTSGTTGRPKGVMVPHAGVLNRIHWMQEHYPLDSHDRVLQKTPYTFDVSVWELLWANWTGGAIVMAEPGSHKEPEQIYRQLVENKITTLHFVPTMLSGFCHALQSMKLTLPETVKQIFCSGEALTREQVKAYEQIKHPGTRLHNLYGPTEASIDVSYFDDVNSSLSVIPIGRAISNTRLLVLSPGGMLCPVGVPGELYLGGVGLARGYLNQPALTAERFVPNPFTTESERAEGLTRLYRTGDRVRWLADGTLAYLGRLDSQIKLRGFRIELEEIESVINSFDDVVQSVVLLREKGEMRYLTAYVVPTRKKDGVDISALKEMLSYQLPEYMIPSTITIIDEIPMTVNGKLDKNRLNEPEIVNNKEYVPPATLLENQLCFIWKNVLGIDSIGVMDNFFHVGGESILAIKLINKLKDSGYKVSLKSLYLQGTIRKLIENNCIEKIYQHDELNTEVNVNKNDEFDLSSSQERIWYMDKVIGDGVYHMCLLQEVKGNFDINAFEYAYKKLTKKHLSLRSKLNIECERIKQRFDNEVSGSVIYQELESIKNDKEIEGLIHDEVRKEMQLYNGEVIRGVVFKINEGKYVILIVVHHIVSDDISMRIIRKELIEYYNEYVMGDIKRDVYDEKLYLGYFNLLKNKQHGKVNCDLIEDLKTVKNISALYDKTNCKDMKNILCTANLTVGIEKLDKLRKKLTIKSLTNFDIMVSMISILIYKLTGNDKFAIGCVFSQREKYELEEVIGCFIDTKILVSHIISENNYEENLYRLLIKLILLKEDNEFNFEDVVRLVNPQRDKNTNPLFDVLINYLPLKKHMDNEDKKGFYGCEMTEKPFLNKVAKYPMAFYISEESCNLNITLDLQGQYFQQGRSAIILEQLERLFEEVLSYSDKSIDELIIHGNEKTYHYDNFIMEDKCIPELLLEKMRTVPQRIAISKGNKVWNYNSLYKYALKLKGILQLRNIKSNTTIAIIAGGNIETIASMIGIWFHDCIFLTIDNMLPMERIEYTLKLANVNLIINCIDRALSKDIITSYDVVNYINVYPYEDNRFDDRDILFNRIDNHGAYVFFTSGTTGVPKGILGTHSGLSHFIQWQRSQFDIKQDDKCGLLTRFSFDVVLRVIFLPLISGGVLCIPDEDKDEHVNVLNWISEANITVLHAVPSLLEHWIDSFDGENNLASLRYVFLAGEPLYTCLLEKWYKQAQTDTNLVNLYGPTETTLAKLWFRINPKVLAQGEYNNIIPLGQAMSGAEAYIVNQKGKLCGVMEPGEIVIKTNYGALGYITKGKYLLNCEQYEIEELHSELGYKTGDWGRVNLKNQIEFLGRIDDQIKVRGVKVNLTAIEQCIDSYLGINKSVVIISEKSGNISLHAFLTLISEGILISEKNIRRYLRSRLHETSIPELFYIIDKLPLTINGKIDKRKLIENADNICHPLKDQVNNKVCLDSEVENELRTLWSDLLKINDIPFDADFFEIGGHSLIMLVMISKISKLFGLRLNAGDIFENSTLRDLSNHIVKYRDCDNDESNIIITMRYSSNNKEDLFLIHPRDGNIICYTDLLNSLPIDGLNVYALQEYGLSDLSQASSISSIASCYLNEILKKKTGKLNLVGYSFGGIIAHEIAVRASEKGLDVNLLCLIDTVCSNINEYLSDESLIAGLVAEYLGRDNIDNILGYVNKFGIEEGINIIYDMLSAEGRAPANSTKERFCLEQLIYIKNGSAAIKHIPKIYQGNLLFIAAEENLIIRNSEYGWRPYVSDLIELNIVKGGHNNILQYSYVKVAKLITQKIFL</sequence>
<dbReference type="InterPro" id="IPR036736">
    <property type="entry name" value="ACP-like_sf"/>
</dbReference>
<dbReference type="Gene3D" id="3.40.50.150">
    <property type="entry name" value="Vaccinia Virus protein VP39"/>
    <property type="match status" value="1"/>
</dbReference>
<dbReference type="InterPro" id="IPR029063">
    <property type="entry name" value="SAM-dependent_MTases_sf"/>
</dbReference>
<evidence type="ECO:0000313" key="7">
    <source>
        <dbReference type="Proteomes" id="UP000481739"/>
    </source>
</evidence>
<dbReference type="InterPro" id="IPR010071">
    <property type="entry name" value="AA_adenyl_dom"/>
</dbReference>
<dbReference type="SUPFAM" id="SSF53474">
    <property type="entry name" value="alpha/beta-Hydrolases"/>
    <property type="match status" value="1"/>
</dbReference>
<dbReference type="InterPro" id="IPR000873">
    <property type="entry name" value="AMP-dep_synth/lig_dom"/>
</dbReference>
<dbReference type="InterPro" id="IPR042099">
    <property type="entry name" value="ANL_N_sf"/>
</dbReference>
<dbReference type="InterPro" id="IPR013216">
    <property type="entry name" value="Methyltransf_11"/>
</dbReference>
<evidence type="ECO:0000256" key="3">
    <source>
        <dbReference type="ARBA" id="ARBA00022553"/>
    </source>
</evidence>
<dbReference type="Pfam" id="PF00975">
    <property type="entry name" value="Thioesterase"/>
    <property type="match status" value="1"/>
</dbReference>
<dbReference type="SUPFAM" id="SSF52777">
    <property type="entry name" value="CoA-dependent acyltransferases"/>
    <property type="match status" value="8"/>
</dbReference>
<evidence type="ECO:0000256" key="2">
    <source>
        <dbReference type="ARBA" id="ARBA00022450"/>
    </source>
</evidence>
<dbReference type="FunFam" id="3.40.50.980:FF:000001">
    <property type="entry name" value="Non-ribosomal peptide synthetase"/>
    <property type="match status" value="1"/>
</dbReference>
<dbReference type="NCBIfam" id="TIGR01733">
    <property type="entry name" value="AA-adenyl-dom"/>
    <property type="match status" value="1"/>
</dbReference>